<name>A0A8E2F3G8_9PEZI</name>
<reference evidence="2 3" key="1">
    <citation type="journal article" date="2016" name="Nat. Commun.">
        <title>Ectomycorrhizal ecology is imprinted in the genome of the dominant symbiotic fungus Cenococcum geophilum.</title>
        <authorList>
            <consortium name="DOE Joint Genome Institute"/>
            <person name="Peter M."/>
            <person name="Kohler A."/>
            <person name="Ohm R.A."/>
            <person name="Kuo A."/>
            <person name="Krutzmann J."/>
            <person name="Morin E."/>
            <person name="Arend M."/>
            <person name="Barry K.W."/>
            <person name="Binder M."/>
            <person name="Choi C."/>
            <person name="Clum A."/>
            <person name="Copeland A."/>
            <person name="Grisel N."/>
            <person name="Haridas S."/>
            <person name="Kipfer T."/>
            <person name="LaButti K."/>
            <person name="Lindquist E."/>
            <person name="Lipzen A."/>
            <person name="Maire R."/>
            <person name="Meier B."/>
            <person name="Mihaltcheva S."/>
            <person name="Molinier V."/>
            <person name="Murat C."/>
            <person name="Poggeler S."/>
            <person name="Quandt C.A."/>
            <person name="Sperisen C."/>
            <person name="Tritt A."/>
            <person name="Tisserant E."/>
            <person name="Crous P.W."/>
            <person name="Henrissat B."/>
            <person name="Nehls U."/>
            <person name="Egli S."/>
            <person name="Spatafora J.W."/>
            <person name="Grigoriev I.V."/>
            <person name="Martin F.M."/>
        </authorList>
    </citation>
    <scope>NUCLEOTIDE SEQUENCE [LARGE SCALE GENOMIC DNA]</scope>
    <source>
        <strain evidence="2 3">CBS 207.34</strain>
    </source>
</reference>
<dbReference type="AlphaFoldDB" id="A0A8E2F3G8"/>
<proteinExistence type="predicted"/>
<dbReference type="InterPro" id="IPR052895">
    <property type="entry name" value="HetReg/Transcr_Mod"/>
</dbReference>
<dbReference type="Proteomes" id="UP000250140">
    <property type="component" value="Unassembled WGS sequence"/>
</dbReference>
<dbReference type="Pfam" id="PF06985">
    <property type="entry name" value="HET"/>
    <property type="match status" value="1"/>
</dbReference>
<accession>A0A8E2F3G8</accession>
<sequence>MPRPKYQPLPTSTASIRMLTILPSRRFGGPVKANLIHVDLDQLDQAPFAFYEALSYTWGDPNLPRVPCKLNGHEHAITVNLELALKKLRGRTRKRYLWVDALCINQDDVIERASQVQIMRRIYESAEQVLVWLGGDADDSVDAIRLMERFTDADCPDDYVGISIRDNQDLAQWKAVAKFFDREWFRRVWIRQEVAVAKTIMVMCGKERIKWNTLSLACDILTSPEIGGDFDSVTGMVSNRGQGARWVVTIETLREVWAKDRGLNLELLLLHGRGTNATDARDRVYGLLGLADIADKLRVDYTVSPQEVFKRTMITLLNHQQDLNPLSGCQWRGYVAGLPSWAIDLNEDFEAMVLRPKEDGEQLYHASGEKSACFNFFEPGGLLRAQGFIFDTVHAIGRSFPPDDLGELRQSFENWVQLVQKTAALRSSGVADNELMQEFCRTLVADQDDRGDRATTAFFRPYFDGETLTTLPAKLAEMYEEETVGFSPRLYEVCSGRLMLGTSKGYIGVAGRACKPGDFICILLGAGVPFIVRSRSPEYILIGEAYIYGIMDGEAVKEFEGKSEMPSEICLC</sequence>
<evidence type="ECO:0000313" key="2">
    <source>
        <dbReference type="EMBL" id="OCL09759.1"/>
    </source>
</evidence>
<dbReference type="Pfam" id="PF26639">
    <property type="entry name" value="Het-6_barrel"/>
    <property type="match status" value="1"/>
</dbReference>
<dbReference type="PANTHER" id="PTHR24148">
    <property type="entry name" value="ANKYRIN REPEAT DOMAIN-CONTAINING PROTEIN 39 HOMOLOG-RELATED"/>
    <property type="match status" value="1"/>
</dbReference>
<dbReference type="InterPro" id="IPR010730">
    <property type="entry name" value="HET"/>
</dbReference>
<dbReference type="PANTHER" id="PTHR24148:SF73">
    <property type="entry name" value="HET DOMAIN PROTEIN (AFU_ORTHOLOGUE AFUA_8G01020)"/>
    <property type="match status" value="1"/>
</dbReference>
<evidence type="ECO:0000313" key="3">
    <source>
        <dbReference type="Proteomes" id="UP000250140"/>
    </source>
</evidence>
<organism evidence="2 3">
    <name type="scientific">Glonium stellatum</name>
    <dbReference type="NCBI Taxonomy" id="574774"/>
    <lineage>
        <taxon>Eukaryota</taxon>
        <taxon>Fungi</taxon>
        <taxon>Dikarya</taxon>
        <taxon>Ascomycota</taxon>
        <taxon>Pezizomycotina</taxon>
        <taxon>Dothideomycetes</taxon>
        <taxon>Pleosporomycetidae</taxon>
        <taxon>Gloniales</taxon>
        <taxon>Gloniaceae</taxon>
        <taxon>Glonium</taxon>
    </lineage>
</organism>
<evidence type="ECO:0000259" key="1">
    <source>
        <dbReference type="Pfam" id="PF06985"/>
    </source>
</evidence>
<feature type="domain" description="Heterokaryon incompatibility" evidence="1">
    <location>
        <begin position="51"/>
        <end position="193"/>
    </location>
</feature>
<gene>
    <name evidence="2" type="ORF">AOQ84DRAFT_438769</name>
</gene>
<keyword evidence="3" id="KW-1185">Reference proteome</keyword>
<protein>
    <submittedName>
        <fullName evidence="2">HET-domain-containing protein</fullName>
    </submittedName>
</protein>
<dbReference type="EMBL" id="KV749369">
    <property type="protein sequence ID" value="OCL09759.1"/>
    <property type="molecule type" value="Genomic_DNA"/>
</dbReference>
<dbReference type="OrthoDB" id="2157530at2759"/>